<protein>
    <submittedName>
        <fullName evidence="7">Cytochrome c</fullName>
    </submittedName>
</protein>
<feature type="domain" description="Cytochrome c" evidence="6">
    <location>
        <begin position="54"/>
        <end position="136"/>
    </location>
</feature>
<feature type="chain" id="PRO_5012938419" evidence="5">
    <location>
        <begin position="22"/>
        <end position="173"/>
    </location>
</feature>
<dbReference type="Proteomes" id="UP000193827">
    <property type="component" value="Unassembled WGS sequence"/>
</dbReference>
<evidence type="ECO:0000256" key="5">
    <source>
        <dbReference type="SAM" id="SignalP"/>
    </source>
</evidence>
<evidence type="ECO:0000313" key="7">
    <source>
        <dbReference type="EMBL" id="SLN68425.1"/>
    </source>
</evidence>
<dbReference type="GO" id="GO:0020037">
    <property type="term" value="F:heme binding"/>
    <property type="evidence" value="ECO:0007669"/>
    <property type="project" value="InterPro"/>
</dbReference>
<dbReference type="Pfam" id="PF13442">
    <property type="entry name" value="Cytochrome_CBB3"/>
    <property type="match status" value="1"/>
</dbReference>
<evidence type="ECO:0000256" key="4">
    <source>
        <dbReference type="PROSITE-ProRule" id="PRU00433"/>
    </source>
</evidence>
<name>A0A1Y5TNY6_9RHOB</name>
<reference evidence="7 8" key="1">
    <citation type="submission" date="2017-03" db="EMBL/GenBank/DDBJ databases">
        <authorList>
            <person name="Afonso C.L."/>
            <person name="Miller P.J."/>
            <person name="Scott M.A."/>
            <person name="Spackman E."/>
            <person name="Goraichik I."/>
            <person name="Dimitrov K.M."/>
            <person name="Suarez D.L."/>
            <person name="Swayne D.E."/>
        </authorList>
    </citation>
    <scope>NUCLEOTIDE SEQUENCE [LARGE SCALE GENOMIC DNA]</scope>
    <source>
        <strain evidence="7 8">CECT 8287</strain>
    </source>
</reference>
<feature type="signal peptide" evidence="5">
    <location>
        <begin position="1"/>
        <end position="21"/>
    </location>
</feature>
<dbReference type="GO" id="GO:0009055">
    <property type="term" value="F:electron transfer activity"/>
    <property type="evidence" value="ECO:0007669"/>
    <property type="project" value="InterPro"/>
</dbReference>
<keyword evidence="2 4" id="KW-0479">Metal-binding</keyword>
<dbReference type="Gene3D" id="1.10.760.10">
    <property type="entry name" value="Cytochrome c-like domain"/>
    <property type="match status" value="1"/>
</dbReference>
<evidence type="ECO:0000256" key="1">
    <source>
        <dbReference type="ARBA" id="ARBA00022617"/>
    </source>
</evidence>
<dbReference type="PANTHER" id="PTHR35008">
    <property type="entry name" value="BLL4482 PROTEIN-RELATED"/>
    <property type="match status" value="1"/>
</dbReference>
<dbReference type="SUPFAM" id="SSF46626">
    <property type="entry name" value="Cytochrome c"/>
    <property type="match status" value="1"/>
</dbReference>
<evidence type="ECO:0000259" key="6">
    <source>
        <dbReference type="PROSITE" id="PS51007"/>
    </source>
</evidence>
<proteinExistence type="predicted"/>
<dbReference type="RefSeq" id="WP_085894002.1">
    <property type="nucleotide sequence ID" value="NZ_FWFL01000016.1"/>
</dbReference>
<dbReference type="InterPro" id="IPR051459">
    <property type="entry name" value="Cytochrome_c-type_DH"/>
</dbReference>
<dbReference type="OrthoDB" id="9779283at2"/>
<dbReference type="GO" id="GO:0046872">
    <property type="term" value="F:metal ion binding"/>
    <property type="evidence" value="ECO:0007669"/>
    <property type="project" value="UniProtKB-KW"/>
</dbReference>
<sequence>MSTCKLPIIACSAVFGTAAFAEGPDLGEPLSADEIPFYATYVMPDGRGLPDGSGTAAEGAEIYAQQCTSCHGETGTEGPVMPPVWPNEIWPKSVGKHWPYATTLFDYIRRAMPLDAPKSLSDDEAYALAAFILAQNGLIDEDTAMTAETLPTVEMPNRDNFIDVWATQGEKPW</sequence>
<keyword evidence="1 4" id="KW-0349">Heme</keyword>
<dbReference type="PANTHER" id="PTHR35008:SF8">
    <property type="entry name" value="ALCOHOL DEHYDROGENASE CYTOCHROME C SUBUNIT"/>
    <property type="match status" value="1"/>
</dbReference>
<dbReference type="AlphaFoldDB" id="A0A1Y5TNY6"/>
<evidence type="ECO:0000313" key="8">
    <source>
        <dbReference type="Proteomes" id="UP000193827"/>
    </source>
</evidence>
<dbReference type="InterPro" id="IPR009056">
    <property type="entry name" value="Cyt_c-like_dom"/>
</dbReference>
<evidence type="ECO:0000256" key="2">
    <source>
        <dbReference type="ARBA" id="ARBA00022723"/>
    </source>
</evidence>
<dbReference type="EMBL" id="FWFL01000016">
    <property type="protein sequence ID" value="SLN68425.1"/>
    <property type="molecule type" value="Genomic_DNA"/>
</dbReference>
<keyword evidence="3 4" id="KW-0408">Iron</keyword>
<gene>
    <name evidence="7" type="ORF">PEL8287_03803</name>
</gene>
<evidence type="ECO:0000256" key="3">
    <source>
        <dbReference type="ARBA" id="ARBA00023004"/>
    </source>
</evidence>
<organism evidence="7 8">
    <name type="scientific">Roseovarius litorisediminis</name>
    <dbReference type="NCBI Taxonomy" id="1312363"/>
    <lineage>
        <taxon>Bacteria</taxon>
        <taxon>Pseudomonadati</taxon>
        <taxon>Pseudomonadota</taxon>
        <taxon>Alphaproteobacteria</taxon>
        <taxon>Rhodobacterales</taxon>
        <taxon>Roseobacteraceae</taxon>
        <taxon>Roseovarius</taxon>
    </lineage>
</organism>
<dbReference type="PROSITE" id="PS51007">
    <property type="entry name" value="CYTC"/>
    <property type="match status" value="1"/>
</dbReference>
<accession>A0A1Y5TNY6</accession>
<keyword evidence="5" id="KW-0732">Signal</keyword>
<dbReference type="InterPro" id="IPR036909">
    <property type="entry name" value="Cyt_c-like_dom_sf"/>
</dbReference>
<keyword evidence="8" id="KW-1185">Reference proteome</keyword>